<proteinExistence type="predicted"/>
<reference evidence="2" key="1">
    <citation type="submission" date="2019-08" db="EMBL/GenBank/DDBJ databases">
        <authorList>
            <person name="Chen T."/>
        </authorList>
    </citation>
    <scope>NUCLEOTIDE SEQUENCE</scope>
    <source>
        <strain evidence="2">YL</strain>
    </source>
</reference>
<dbReference type="EMBL" id="MN328406">
    <property type="protein sequence ID" value="QGU18284.1"/>
    <property type="molecule type" value="Genomic_DNA"/>
</dbReference>
<dbReference type="AlphaFoldDB" id="A0A650F4P4"/>
<evidence type="ECO:0000313" key="2">
    <source>
        <dbReference type="EMBL" id="QGU18284.1"/>
    </source>
</evidence>
<sequence length="312" mass="35418">MHSFKLLLALIVAICTSCDAVPRGSLSDESNFKSYPVAQYEAANHRLLRAKDGKVRADEERLSSNPDSMLTRIKSFVNPGPFHELVRTATAIAERLKETVHSTLDHWLTIQRFNHLLGHCDHGSMDSAIVRGFHPSEFRVWLDLKSPLATEVVDSLDEWPKSTQLQSLLKFIKHYHSLLLPPPNHWAKVRASINPSHASSKPLFHDVYGIKEALEEMDHIIDQDLSVATMLEQKVSPLLYKVALEARELKTGKRIDRSKLNRFIKGYMAQYPSLDKFESMVNGYAPPGKFRKIPTFKGLDDDVINPPKYLNP</sequence>
<feature type="chain" id="PRO_5024881652" evidence="1">
    <location>
        <begin position="21"/>
        <end position="312"/>
    </location>
</feature>
<keyword evidence="1" id="KW-0732">Signal</keyword>
<feature type="signal peptide" evidence="1">
    <location>
        <begin position="1"/>
        <end position="20"/>
    </location>
</feature>
<accession>A0A650F4P4</accession>
<evidence type="ECO:0000256" key="1">
    <source>
        <dbReference type="SAM" id="SignalP"/>
    </source>
</evidence>
<name>A0A650F4P4_PLAVT</name>
<protein>
    <submittedName>
        <fullName evidence="2">Putative RxLR effector</fullName>
    </submittedName>
</protein>
<organism evidence="2">
    <name type="scientific">Plasmopara viticola</name>
    <name type="common">Downy mildew of grapevine</name>
    <name type="synonym">Botrytis viticola</name>
    <dbReference type="NCBI Taxonomy" id="143451"/>
    <lineage>
        <taxon>Eukaryota</taxon>
        <taxon>Sar</taxon>
        <taxon>Stramenopiles</taxon>
        <taxon>Oomycota</taxon>
        <taxon>Peronosporomycetes</taxon>
        <taxon>Peronosporales</taxon>
        <taxon>Peronosporaceae</taxon>
        <taxon>Plasmopara</taxon>
    </lineage>
</organism>